<evidence type="ECO:0000313" key="2">
    <source>
        <dbReference type="EMBL" id="OCT66026.1"/>
    </source>
</evidence>
<name>A0A974C401_XENLA</name>
<feature type="transmembrane region" description="Helical" evidence="1">
    <location>
        <begin position="12"/>
        <end position="31"/>
    </location>
</feature>
<gene>
    <name evidence="2" type="ORF">XELAEV_18042280mg</name>
</gene>
<dbReference type="AlphaFoldDB" id="A0A974C401"/>
<keyword evidence="1" id="KW-0812">Transmembrane</keyword>
<organism evidence="2 3">
    <name type="scientific">Xenopus laevis</name>
    <name type="common">African clawed frog</name>
    <dbReference type="NCBI Taxonomy" id="8355"/>
    <lineage>
        <taxon>Eukaryota</taxon>
        <taxon>Metazoa</taxon>
        <taxon>Chordata</taxon>
        <taxon>Craniata</taxon>
        <taxon>Vertebrata</taxon>
        <taxon>Euteleostomi</taxon>
        <taxon>Amphibia</taxon>
        <taxon>Batrachia</taxon>
        <taxon>Anura</taxon>
        <taxon>Pipoidea</taxon>
        <taxon>Pipidae</taxon>
        <taxon>Xenopodinae</taxon>
        <taxon>Xenopus</taxon>
        <taxon>Xenopus</taxon>
    </lineage>
</organism>
<dbReference type="Proteomes" id="UP000694892">
    <property type="component" value="Chromosome 8S"/>
</dbReference>
<dbReference type="EMBL" id="CM004481">
    <property type="protein sequence ID" value="OCT66026.1"/>
    <property type="molecule type" value="Genomic_DNA"/>
</dbReference>
<accession>A0A974C401</accession>
<reference evidence="3" key="1">
    <citation type="journal article" date="2016" name="Nature">
        <title>Genome evolution in the allotetraploid frog Xenopus laevis.</title>
        <authorList>
            <person name="Session A.M."/>
            <person name="Uno Y."/>
            <person name="Kwon T."/>
            <person name="Chapman J.A."/>
            <person name="Toyoda A."/>
            <person name="Takahashi S."/>
            <person name="Fukui A."/>
            <person name="Hikosaka A."/>
            <person name="Suzuki A."/>
            <person name="Kondo M."/>
            <person name="van Heeringen S.J."/>
            <person name="Quigley I."/>
            <person name="Heinz S."/>
            <person name="Ogino H."/>
            <person name="Ochi H."/>
            <person name="Hellsten U."/>
            <person name="Lyons J.B."/>
            <person name="Simakov O."/>
            <person name="Putnam N."/>
            <person name="Stites J."/>
            <person name="Kuroki Y."/>
            <person name="Tanaka T."/>
            <person name="Michiue T."/>
            <person name="Watanabe M."/>
            <person name="Bogdanovic O."/>
            <person name="Lister R."/>
            <person name="Georgiou G."/>
            <person name="Paranjpe S.S."/>
            <person name="van Kruijsbergen I."/>
            <person name="Shu S."/>
            <person name="Carlson J."/>
            <person name="Kinoshita T."/>
            <person name="Ohta Y."/>
            <person name="Mawaribuchi S."/>
            <person name="Jenkins J."/>
            <person name="Grimwood J."/>
            <person name="Schmutz J."/>
            <person name="Mitros T."/>
            <person name="Mozaffari S.V."/>
            <person name="Suzuki Y."/>
            <person name="Haramoto Y."/>
            <person name="Yamamoto T.S."/>
            <person name="Takagi C."/>
            <person name="Heald R."/>
            <person name="Miller K."/>
            <person name="Haudenschild C."/>
            <person name="Kitzman J."/>
            <person name="Nakayama T."/>
            <person name="Izutsu Y."/>
            <person name="Robert J."/>
            <person name="Fortriede J."/>
            <person name="Burns K."/>
            <person name="Lotay V."/>
            <person name="Karimi K."/>
            <person name="Yasuoka Y."/>
            <person name="Dichmann D.S."/>
            <person name="Flajnik M.F."/>
            <person name="Houston D.W."/>
            <person name="Shendure J."/>
            <person name="DuPasquier L."/>
            <person name="Vize P.D."/>
            <person name="Zorn A.M."/>
            <person name="Ito M."/>
            <person name="Marcotte E.M."/>
            <person name="Wallingford J.B."/>
            <person name="Ito Y."/>
            <person name="Asashima M."/>
            <person name="Ueno N."/>
            <person name="Matsuda Y."/>
            <person name="Veenstra G.J."/>
            <person name="Fujiyama A."/>
            <person name="Harland R.M."/>
            <person name="Taira M."/>
            <person name="Rokhsar D.S."/>
        </authorList>
    </citation>
    <scope>NUCLEOTIDE SEQUENCE [LARGE SCALE GENOMIC DNA]</scope>
    <source>
        <strain evidence="3">J</strain>
    </source>
</reference>
<keyword evidence="1" id="KW-0472">Membrane</keyword>
<proteinExistence type="predicted"/>
<keyword evidence="1" id="KW-1133">Transmembrane helix</keyword>
<protein>
    <submittedName>
        <fullName evidence="2">Uncharacterized protein</fullName>
    </submittedName>
</protein>
<evidence type="ECO:0000256" key="1">
    <source>
        <dbReference type="SAM" id="Phobius"/>
    </source>
</evidence>
<evidence type="ECO:0000313" key="3">
    <source>
        <dbReference type="Proteomes" id="UP000694892"/>
    </source>
</evidence>
<sequence>MRFHLKGNRSLAIYLISSAAVDFYSILLGYVNGGPPTKRMQPGRRQDHVVVTSDFSFSRLYIHVCNSIGLVS</sequence>